<dbReference type="STRING" id="926571.NVIE_017720"/>
<feature type="domain" description="Hemerythrin-like" evidence="1">
    <location>
        <begin position="3"/>
        <end position="135"/>
    </location>
</feature>
<gene>
    <name evidence="2" type="ORF">NVIE_017720</name>
</gene>
<dbReference type="OrthoDB" id="10087at2157"/>
<dbReference type="EMBL" id="CP007536">
    <property type="protein sequence ID" value="AIC16036.1"/>
    <property type="molecule type" value="Genomic_DNA"/>
</dbReference>
<evidence type="ECO:0000313" key="2">
    <source>
        <dbReference type="EMBL" id="AIC16036.1"/>
    </source>
</evidence>
<dbReference type="GeneID" id="74947041"/>
<dbReference type="Proteomes" id="UP000027093">
    <property type="component" value="Chromosome"/>
</dbReference>
<reference evidence="2 3" key="1">
    <citation type="journal article" date="2014" name="Int. J. Syst. Evol. Microbiol.">
        <title>Nitrososphaera viennensis gen. nov., sp. nov., an aerobic and mesophilic, ammonia-oxidizing archaeon from soil and a member of the archaeal phylum Thaumarchaeota.</title>
        <authorList>
            <person name="Stieglmeier M."/>
            <person name="Klingl A."/>
            <person name="Alves R.J."/>
            <person name="Rittmann S.K."/>
            <person name="Melcher M."/>
            <person name="Leisch N."/>
            <person name="Schleper C."/>
        </authorList>
    </citation>
    <scope>NUCLEOTIDE SEQUENCE [LARGE SCALE GENOMIC DNA]</scope>
    <source>
        <strain evidence="2">EN76</strain>
    </source>
</reference>
<dbReference type="HOGENOM" id="CLU_095978_2_0_2"/>
<dbReference type="AlphaFoldDB" id="A0A060HR94"/>
<dbReference type="InterPro" id="IPR012312">
    <property type="entry name" value="Hemerythrin-like"/>
</dbReference>
<dbReference type="PANTHER" id="PTHR39966:SF1">
    <property type="entry name" value="HEMERYTHRIN-LIKE DOMAIN-CONTAINING PROTEIN"/>
    <property type="match status" value="1"/>
</dbReference>
<dbReference type="RefSeq" id="WP_075054900.1">
    <property type="nucleotide sequence ID" value="NZ_CP007536.1"/>
</dbReference>
<dbReference type="GO" id="GO:0005886">
    <property type="term" value="C:plasma membrane"/>
    <property type="evidence" value="ECO:0007669"/>
    <property type="project" value="TreeGrafter"/>
</dbReference>
<name>A0A060HR94_9ARCH</name>
<dbReference type="PANTHER" id="PTHR39966">
    <property type="entry name" value="BLL2471 PROTEIN-RELATED"/>
    <property type="match status" value="1"/>
</dbReference>
<proteinExistence type="predicted"/>
<evidence type="ECO:0000259" key="1">
    <source>
        <dbReference type="Pfam" id="PF01814"/>
    </source>
</evidence>
<organism evidence="2 3">
    <name type="scientific">Nitrososphaera viennensis EN76</name>
    <dbReference type="NCBI Taxonomy" id="926571"/>
    <lineage>
        <taxon>Archaea</taxon>
        <taxon>Nitrososphaerota</taxon>
        <taxon>Nitrososphaeria</taxon>
        <taxon>Nitrososphaerales</taxon>
        <taxon>Nitrososphaeraceae</taxon>
        <taxon>Nitrososphaera</taxon>
    </lineage>
</organism>
<accession>A0A060HR94</accession>
<dbReference type="Pfam" id="PF01814">
    <property type="entry name" value="Hemerythrin"/>
    <property type="match status" value="1"/>
</dbReference>
<keyword evidence="3" id="KW-1185">Reference proteome</keyword>
<protein>
    <submittedName>
        <fullName evidence="2">Hemerythrin HHE cation binding domain protein</fullName>
    </submittedName>
</protein>
<sequence>MSTRELVQDHATVRRIRDIAQKCSDRLYAGDDIPLEEIEIISVVIEEFVDAFHHGKEEKAYFPANERKSGDYAEEVRKFKIEHEFGRRVAGMMLRSLKKWKSGVVDGREPVARFLKTYAAFVTDHTGKEEKFFEMVEEMRSISSEEDRQILRHYEACRIDVGGSARVQELLRLVEYLEEREWMKKKK</sequence>
<evidence type="ECO:0000313" key="3">
    <source>
        <dbReference type="Proteomes" id="UP000027093"/>
    </source>
</evidence>
<dbReference type="KEGG" id="nvn:NVIE_017720"/>
<dbReference type="Gene3D" id="1.20.120.520">
    <property type="entry name" value="nmb1532 protein domain like"/>
    <property type="match status" value="1"/>
</dbReference>